<evidence type="ECO:0000256" key="4">
    <source>
        <dbReference type="ARBA" id="ARBA00022496"/>
    </source>
</evidence>
<dbReference type="SUPFAM" id="SSF52540">
    <property type="entry name" value="P-loop containing nucleoside triphosphate hydrolases"/>
    <property type="match status" value="1"/>
</dbReference>
<dbReference type="Gene3D" id="3.40.50.300">
    <property type="entry name" value="P-loop containing nucleotide triphosphate hydrolases"/>
    <property type="match status" value="1"/>
</dbReference>
<dbReference type="EMBL" id="CAADRN010000390">
    <property type="protein sequence ID" value="VFU19585.1"/>
    <property type="molecule type" value="Genomic_DNA"/>
</dbReference>
<dbReference type="GO" id="GO:0005886">
    <property type="term" value="C:plasma membrane"/>
    <property type="evidence" value="ECO:0007669"/>
    <property type="project" value="UniProtKB-SubCell"/>
</dbReference>
<evidence type="ECO:0000256" key="10">
    <source>
        <dbReference type="ARBA" id="ARBA00023134"/>
    </source>
</evidence>
<keyword evidence="3" id="KW-1003">Cell membrane</keyword>
<feature type="transmembrane region" description="Helical" evidence="12">
    <location>
        <begin position="430"/>
        <end position="452"/>
    </location>
</feature>
<feature type="transmembrane region" description="Helical" evidence="12">
    <location>
        <begin position="319"/>
        <end position="345"/>
    </location>
</feature>
<feature type="domain" description="FeoB-type G" evidence="13">
    <location>
        <begin position="14"/>
        <end position="170"/>
    </location>
</feature>
<keyword evidence="4" id="KW-0410">Iron transport</keyword>
<evidence type="ECO:0000256" key="9">
    <source>
        <dbReference type="ARBA" id="ARBA00023065"/>
    </source>
</evidence>
<gene>
    <name evidence="14" type="primary">FeoB</name>
    <name evidence="14" type="ORF">SCFA_860002</name>
</gene>
<dbReference type="PANTHER" id="PTHR43185">
    <property type="entry name" value="FERROUS IRON TRANSPORT PROTEIN B"/>
    <property type="match status" value="1"/>
</dbReference>
<dbReference type="InterPro" id="IPR006073">
    <property type="entry name" value="GTP-bd"/>
</dbReference>
<evidence type="ECO:0000256" key="12">
    <source>
        <dbReference type="SAM" id="Phobius"/>
    </source>
</evidence>
<dbReference type="NCBIfam" id="TIGR00231">
    <property type="entry name" value="small_GTP"/>
    <property type="match status" value="1"/>
</dbReference>
<evidence type="ECO:0000256" key="7">
    <source>
        <dbReference type="ARBA" id="ARBA00022989"/>
    </source>
</evidence>
<evidence type="ECO:0000256" key="6">
    <source>
        <dbReference type="ARBA" id="ARBA00022741"/>
    </source>
</evidence>
<feature type="transmembrane region" description="Helical" evidence="12">
    <location>
        <begin position="257"/>
        <end position="280"/>
    </location>
</feature>
<dbReference type="InterPro" id="IPR011642">
    <property type="entry name" value="Gate_dom"/>
</dbReference>
<keyword evidence="9" id="KW-0406">Ion transport</keyword>
<keyword evidence="11 12" id="KW-0472">Membrane</keyword>
<dbReference type="Pfam" id="PF07664">
    <property type="entry name" value="FeoB_C"/>
    <property type="match status" value="1"/>
</dbReference>
<protein>
    <submittedName>
        <fullName evidence="14">Ferrous iron transport protein B</fullName>
    </submittedName>
</protein>
<reference evidence="14" key="1">
    <citation type="submission" date="2019-03" db="EMBL/GenBank/DDBJ databases">
        <authorList>
            <person name="Hao L."/>
        </authorList>
    </citation>
    <scope>NUCLEOTIDE SEQUENCE</scope>
</reference>
<feature type="transmembrane region" description="Helical" evidence="12">
    <location>
        <begin position="400"/>
        <end position="424"/>
    </location>
</feature>
<evidence type="ECO:0000256" key="2">
    <source>
        <dbReference type="ARBA" id="ARBA00022448"/>
    </source>
</evidence>
<dbReference type="InterPro" id="IPR027417">
    <property type="entry name" value="P-loop_NTPase"/>
</dbReference>
<keyword evidence="8" id="KW-0408">Iron</keyword>
<evidence type="ECO:0000256" key="8">
    <source>
        <dbReference type="ARBA" id="ARBA00023004"/>
    </source>
</evidence>
<keyword evidence="5 12" id="KW-0812">Transmembrane</keyword>
<keyword evidence="10" id="KW-0342">GTP-binding</keyword>
<accession>A0A485M6E4</accession>
<dbReference type="GO" id="GO:0015093">
    <property type="term" value="F:ferrous iron transmembrane transporter activity"/>
    <property type="evidence" value="ECO:0007669"/>
    <property type="project" value="InterPro"/>
</dbReference>
<dbReference type="InterPro" id="IPR003373">
    <property type="entry name" value="Fe2_transport_prot-B"/>
</dbReference>
<sequence>MENSKTETKIPAGGKKIVLVGNPNVGKSVFFNALTGLYVDVSNYPGTTLDMACGRYNGDVVIDTPGVYGVSSFSEEEGITRDIILAADLVINVIDAVHLERDLFLTLQVIDMGIPMVVALNMVDEAAREGLKINAVLLEKLLGVPVVSTAVVHNVGIEELKEKLYFARPGQPEAQLLKKIENMGTSVSRAEALLVLEGDPVVSERCGVKPGTGREQIYRNRLDRVSRIVNLVVQETDSGKDFVSRLGRLMLRPSTGFPLLLLTLWVIYELVGVFLAQVIVPVTEEFMIEYYEPAIGSLLDTFLPRDSVINNLLTGRFGLLTFTVTYMAGLLLPLVLGIFLVLSVLEDSGYLPRIATLVDRAMSFMGLNGQAIIPLILGFGCVTMSIISTRMLRTDRERRIAIFLLALGVPCSAQMAMIMAVLAAQGGFYLLFYLCFMFCVLVATGTLLGRFLPGRASPLLIELPPLRLPGPQNVWKKAWSKSYQFMKEAFPLFAGGALLLGILEVTGLLQGLREFFVPITVAWLHLPAETADVFIMGLIRKEFGAANILVLQMLPLQKLVVMITLSLTVPCIASTMIILKERGWREGLLLWFVVLALAFLIGGLVTRLLEFFSSSGSLQNPLLFGVMILALAATIALARFSPPGKAL</sequence>
<feature type="transmembrane region" description="Helical" evidence="12">
    <location>
        <begin position="489"/>
        <end position="509"/>
    </location>
</feature>
<dbReference type="InterPro" id="IPR005225">
    <property type="entry name" value="Small_GTP-bd"/>
</dbReference>
<evidence type="ECO:0000256" key="5">
    <source>
        <dbReference type="ARBA" id="ARBA00022692"/>
    </source>
</evidence>
<evidence type="ECO:0000313" key="14">
    <source>
        <dbReference type="EMBL" id="VFU19585.1"/>
    </source>
</evidence>
<dbReference type="PROSITE" id="PS51711">
    <property type="entry name" value="G_FEOB"/>
    <property type="match status" value="1"/>
</dbReference>
<evidence type="ECO:0000256" key="11">
    <source>
        <dbReference type="ARBA" id="ARBA00023136"/>
    </source>
</evidence>
<dbReference type="AlphaFoldDB" id="A0A485M6E4"/>
<evidence type="ECO:0000256" key="1">
    <source>
        <dbReference type="ARBA" id="ARBA00004651"/>
    </source>
</evidence>
<feature type="transmembrane region" description="Helical" evidence="12">
    <location>
        <begin position="590"/>
        <end position="609"/>
    </location>
</feature>
<feature type="transmembrane region" description="Helical" evidence="12">
    <location>
        <begin position="365"/>
        <end position="388"/>
    </location>
</feature>
<dbReference type="InterPro" id="IPR030389">
    <property type="entry name" value="G_FEOB_dom"/>
</dbReference>
<keyword evidence="2" id="KW-0813">Transport</keyword>
<dbReference type="NCBIfam" id="TIGR00437">
    <property type="entry name" value="feoB"/>
    <property type="match status" value="1"/>
</dbReference>
<keyword evidence="6" id="KW-0547">Nucleotide-binding</keyword>
<evidence type="ECO:0000259" key="13">
    <source>
        <dbReference type="PROSITE" id="PS51711"/>
    </source>
</evidence>
<dbReference type="PANTHER" id="PTHR43185:SF1">
    <property type="entry name" value="FE(2+) TRANSPORTER FEOB"/>
    <property type="match status" value="1"/>
</dbReference>
<dbReference type="Pfam" id="PF07670">
    <property type="entry name" value="Gate"/>
    <property type="match status" value="2"/>
</dbReference>
<dbReference type="Pfam" id="PF02421">
    <property type="entry name" value="FeoB_N"/>
    <property type="match status" value="1"/>
</dbReference>
<keyword evidence="7 12" id="KW-1133">Transmembrane helix</keyword>
<organism evidence="14">
    <name type="scientific">anaerobic digester metagenome</name>
    <dbReference type="NCBI Taxonomy" id="1263854"/>
    <lineage>
        <taxon>unclassified sequences</taxon>
        <taxon>metagenomes</taxon>
        <taxon>ecological metagenomes</taxon>
    </lineage>
</organism>
<evidence type="ECO:0000256" key="3">
    <source>
        <dbReference type="ARBA" id="ARBA00022475"/>
    </source>
</evidence>
<name>A0A485M6E4_9ZZZZ</name>
<feature type="transmembrane region" description="Helical" evidence="12">
    <location>
        <begin position="559"/>
        <end position="578"/>
    </location>
</feature>
<dbReference type="GO" id="GO:0005525">
    <property type="term" value="F:GTP binding"/>
    <property type="evidence" value="ECO:0007669"/>
    <property type="project" value="UniProtKB-KW"/>
</dbReference>
<dbReference type="InterPro" id="IPR050860">
    <property type="entry name" value="FeoB_GTPase"/>
</dbReference>
<dbReference type="InterPro" id="IPR011640">
    <property type="entry name" value="Fe2_transport_prot_B_C"/>
</dbReference>
<dbReference type="PRINTS" id="PR00326">
    <property type="entry name" value="GTP1OBG"/>
</dbReference>
<comment type="subcellular location">
    <subcellularLocation>
        <location evidence="1">Cell membrane</location>
        <topology evidence="1">Multi-pass membrane protein</topology>
    </subcellularLocation>
</comment>
<proteinExistence type="predicted"/>
<feature type="transmembrane region" description="Helical" evidence="12">
    <location>
        <begin position="621"/>
        <end position="640"/>
    </location>
</feature>
<dbReference type="CDD" id="cd01879">
    <property type="entry name" value="FeoB"/>
    <property type="match status" value="1"/>
</dbReference>